<dbReference type="InterPro" id="IPR001147">
    <property type="entry name" value="Ribosomal_eL21"/>
</dbReference>
<dbReference type="Gene3D" id="2.30.30.70">
    <property type="entry name" value="Ribosomal protein L21"/>
    <property type="match status" value="1"/>
</dbReference>
<feature type="region of interest" description="Disordered" evidence="6">
    <location>
        <begin position="1"/>
        <end position="26"/>
    </location>
</feature>
<protein>
    <recommendedName>
        <fullName evidence="4 5">Large ribosomal subunit protein eL21</fullName>
    </recommendedName>
</protein>
<sequence>MTRKSKGYLHRSRDFLSKSPRERGLPPLSRFFQQFEVGQKVVIDVVPSERKGIPHRRYQGKVGVVVGKRGRAYLVDVKVGGKVKHLIIPPVHLKPHAEPAKGSGG</sequence>
<keyword evidence="3 5" id="KW-0687">Ribonucleoprotein</keyword>
<dbReference type="EMBL" id="KX765025">
    <property type="protein sequence ID" value="AOZ56112.1"/>
    <property type="molecule type" value="Genomic_DNA"/>
</dbReference>
<dbReference type="SUPFAM" id="SSF50104">
    <property type="entry name" value="Translation proteins SH3-like domain"/>
    <property type="match status" value="1"/>
</dbReference>
<dbReference type="GO" id="GO:0005840">
    <property type="term" value="C:ribosome"/>
    <property type="evidence" value="ECO:0007669"/>
    <property type="project" value="UniProtKB-KW"/>
</dbReference>
<evidence type="ECO:0000256" key="2">
    <source>
        <dbReference type="ARBA" id="ARBA00022980"/>
    </source>
</evidence>
<dbReference type="GO" id="GO:1990904">
    <property type="term" value="C:ribonucleoprotein complex"/>
    <property type="evidence" value="ECO:0007669"/>
    <property type="project" value="UniProtKB-KW"/>
</dbReference>
<evidence type="ECO:0000256" key="4">
    <source>
        <dbReference type="ARBA" id="ARBA00035219"/>
    </source>
</evidence>
<dbReference type="InterPro" id="IPR008991">
    <property type="entry name" value="Translation_prot_SH3-like_sf"/>
</dbReference>
<dbReference type="PANTHER" id="PTHR20981">
    <property type="entry name" value="60S RIBOSOMAL PROTEIN L21"/>
    <property type="match status" value="1"/>
</dbReference>
<dbReference type="FunFam" id="2.30.30.70:FF:000001">
    <property type="entry name" value="60S ribosomal protein L21"/>
    <property type="match status" value="1"/>
</dbReference>
<reference evidence="7" key="1">
    <citation type="journal article" date="2017" name="Nature">
        <title>Metagenomic exploration of ASGARD archaea illuminates the origin of cellular complexity in eukaryotes.</title>
        <authorList>
            <person name="Zaremba-Niedzwiedzka K."/>
            <person name="Caceres E.F."/>
            <person name="Saw J.H.W."/>
            <person name="Backstrom D."/>
            <person name="Juzokaite L."/>
            <person name="Vancaester E."/>
            <person name="Seitz K.W."/>
            <person name="Anantharaman K."/>
            <person name="Starnawski P."/>
            <person name="Kjeldsen K.U."/>
            <person name="Stott M.B."/>
            <person name="Nunoura T."/>
            <person name="Banfield J.F."/>
            <person name="Schramm A."/>
            <person name="Baker B.J."/>
            <person name="Spang A."/>
            <person name="Ettema T.J.G."/>
        </authorList>
    </citation>
    <scope>NUCLEOTIDE SEQUENCE</scope>
    <source>
        <strain evidence="7">TIV_2</strain>
    </source>
</reference>
<comment type="similarity">
    <text evidence="1 5">Belongs to the eukaryotic ribosomal protein eL21 family.</text>
</comment>
<evidence type="ECO:0000256" key="3">
    <source>
        <dbReference type="ARBA" id="ARBA00023274"/>
    </source>
</evidence>
<keyword evidence="2 5" id="KW-0689">Ribosomal protein</keyword>
<dbReference type="InterPro" id="IPR022856">
    <property type="entry name" value="Ribosomal_eL21_arc"/>
</dbReference>
<feature type="compositionally biased region" description="Basic and acidic residues" evidence="6">
    <location>
        <begin position="11"/>
        <end position="24"/>
    </location>
</feature>
<proteinExistence type="inferred from homology"/>
<dbReference type="GO" id="GO:0006412">
    <property type="term" value="P:translation"/>
    <property type="evidence" value="ECO:0007669"/>
    <property type="project" value="UniProtKB-UniRule"/>
</dbReference>
<evidence type="ECO:0000313" key="7">
    <source>
        <dbReference type="EMBL" id="AOZ56112.1"/>
    </source>
</evidence>
<dbReference type="HAMAP" id="MF_00369">
    <property type="entry name" value="Ribosomal_eL21"/>
    <property type="match status" value="1"/>
</dbReference>
<accession>A0A1L2JMN4</accession>
<evidence type="ECO:0000256" key="6">
    <source>
        <dbReference type="SAM" id="MobiDB-lite"/>
    </source>
</evidence>
<dbReference type="AlphaFoldDB" id="A0A1L2JMN4"/>
<dbReference type="Pfam" id="PF01157">
    <property type="entry name" value="Ribosomal_L21e"/>
    <property type="match status" value="1"/>
</dbReference>
<dbReference type="GO" id="GO:0003735">
    <property type="term" value="F:structural constituent of ribosome"/>
    <property type="evidence" value="ECO:0007669"/>
    <property type="project" value="InterPro"/>
</dbReference>
<evidence type="ECO:0000256" key="1">
    <source>
        <dbReference type="ARBA" id="ARBA00008427"/>
    </source>
</evidence>
<gene>
    <name evidence="5" type="primary">rpl21e</name>
</gene>
<feature type="compositionally biased region" description="Basic residues" evidence="6">
    <location>
        <begin position="1"/>
        <end position="10"/>
    </location>
</feature>
<evidence type="ECO:0000256" key="5">
    <source>
        <dbReference type="HAMAP-Rule" id="MF_00369"/>
    </source>
</evidence>
<dbReference type="PROSITE" id="PS01171">
    <property type="entry name" value="RIBOSOMAL_L21E"/>
    <property type="match status" value="1"/>
</dbReference>
<dbReference type="NCBIfam" id="NF003303">
    <property type="entry name" value="PRK04306.1"/>
    <property type="match status" value="1"/>
</dbReference>
<name>A0A1L2JMN4_9CREN</name>
<dbReference type="InterPro" id="IPR018259">
    <property type="entry name" value="Ribosomal_eL21_CS"/>
</dbReference>
<dbReference type="InterPro" id="IPR036948">
    <property type="entry name" value="Ribosomal_eL21_sf"/>
</dbReference>
<organism evidence="7">
    <name type="scientific">uncultured korarchaeote</name>
    <dbReference type="NCBI Taxonomy" id="161241"/>
    <lineage>
        <taxon>Archaea</taxon>
        <taxon>Thermoproteota</taxon>
        <taxon>environmental samples</taxon>
    </lineage>
</organism>